<protein>
    <submittedName>
        <fullName evidence="2">DUF2344 domain-containing protein</fullName>
    </submittedName>
</protein>
<proteinExistence type="predicted"/>
<dbReference type="Proteomes" id="UP000823611">
    <property type="component" value="Unassembled WGS sequence"/>
</dbReference>
<reference evidence="2" key="2">
    <citation type="journal article" date="2021" name="PeerJ">
        <title>Extensive microbial diversity within the chicken gut microbiome revealed by metagenomics and culture.</title>
        <authorList>
            <person name="Gilroy R."/>
            <person name="Ravi A."/>
            <person name="Getino M."/>
            <person name="Pursley I."/>
            <person name="Horton D.L."/>
            <person name="Alikhan N.F."/>
            <person name="Baker D."/>
            <person name="Gharbi K."/>
            <person name="Hall N."/>
            <person name="Watson M."/>
            <person name="Adriaenssens E.M."/>
            <person name="Foster-Nyarko E."/>
            <person name="Jarju S."/>
            <person name="Secka A."/>
            <person name="Antonio M."/>
            <person name="Oren A."/>
            <person name="Chaudhuri R.R."/>
            <person name="La Ragione R."/>
            <person name="Hildebrand F."/>
            <person name="Pallen M.J."/>
        </authorList>
    </citation>
    <scope>NUCLEOTIDE SEQUENCE</scope>
    <source>
        <strain evidence="2">F6-4510</strain>
    </source>
</reference>
<dbReference type="AlphaFoldDB" id="A0A9D9DXI4"/>
<accession>A0A9D9DXI4</accession>
<dbReference type="NCBIfam" id="TIGR03936">
    <property type="entry name" value="sam_1_link_chp"/>
    <property type="match status" value="1"/>
</dbReference>
<dbReference type="EMBL" id="JADIMX010000155">
    <property type="protein sequence ID" value="MBO8435243.1"/>
    <property type="molecule type" value="Genomic_DNA"/>
</dbReference>
<dbReference type="InterPro" id="IPR018768">
    <property type="entry name" value="DUF2344"/>
</dbReference>
<evidence type="ECO:0000259" key="1">
    <source>
        <dbReference type="Pfam" id="PF10105"/>
    </source>
</evidence>
<sequence length="250" mass="28530">MDKDINCGGSYLEPPKERIIYRIKFTKGEEVKYIGHLDVMRIFQRAIKRADLPIAYSQGFNPHQLLSFANPLTLGTTSRGEYGDFQFRVRVEPNEIKERLNNTLPEGIKVLDVVLLRDKVAKAMASISASTYIAKLESQVTSEIIDKNLSGFLAQKEINVMKKTKKNFKETNIREDIFELKNASDEEGAKLFMFVASGSQRNLKPANVVEGFYNYLGLEFDKYEIRYERIETFREENGEYMGLAEGVGAV</sequence>
<evidence type="ECO:0000313" key="2">
    <source>
        <dbReference type="EMBL" id="MBO8435243.1"/>
    </source>
</evidence>
<organism evidence="2 3">
    <name type="scientific">Candidatus Fimicola merdigallinarum</name>
    <dbReference type="NCBI Taxonomy" id="2840819"/>
    <lineage>
        <taxon>Bacteria</taxon>
        <taxon>Bacillati</taxon>
        <taxon>Bacillota</taxon>
        <taxon>Clostridia</taxon>
        <taxon>Lachnospirales</taxon>
        <taxon>Lachnospiraceae</taxon>
        <taxon>Lachnospiraceae incertae sedis</taxon>
        <taxon>Candidatus Fimicola</taxon>
    </lineage>
</organism>
<comment type="caution">
    <text evidence="2">The sequence shown here is derived from an EMBL/GenBank/DDBJ whole genome shotgun (WGS) entry which is preliminary data.</text>
</comment>
<reference evidence="2" key="1">
    <citation type="submission" date="2020-10" db="EMBL/GenBank/DDBJ databases">
        <authorList>
            <person name="Gilroy R."/>
        </authorList>
    </citation>
    <scope>NUCLEOTIDE SEQUENCE</scope>
    <source>
        <strain evidence="2">F6-4510</strain>
    </source>
</reference>
<feature type="domain" description="DUF2344" evidence="1">
    <location>
        <begin position="21"/>
        <end position="205"/>
    </location>
</feature>
<gene>
    <name evidence="2" type="ORF">IAC55_07995</name>
</gene>
<dbReference type="Pfam" id="PF10105">
    <property type="entry name" value="DUF2344"/>
    <property type="match status" value="1"/>
</dbReference>
<evidence type="ECO:0000313" key="3">
    <source>
        <dbReference type="Proteomes" id="UP000823611"/>
    </source>
</evidence>
<name>A0A9D9DXI4_9FIRM</name>